<dbReference type="EMBL" id="BLXT01006265">
    <property type="protein sequence ID" value="GFO30841.1"/>
    <property type="molecule type" value="Genomic_DNA"/>
</dbReference>
<reference evidence="1 2" key="1">
    <citation type="journal article" date="2021" name="Elife">
        <title>Chloroplast acquisition without the gene transfer in kleptoplastic sea slugs, Plakobranchus ocellatus.</title>
        <authorList>
            <person name="Maeda T."/>
            <person name="Takahashi S."/>
            <person name="Yoshida T."/>
            <person name="Shimamura S."/>
            <person name="Takaki Y."/>
            <person name="Nagai Y."/>
            <person name="Toyoda A."/>
            <person name="Suzuki Y."/>
            <person name="Arimoto A."/>
            <person name="Ishii H."/>
            <person name="Satoh N."/>
            <person name="Nishiyama T."/>
            <person name="Hasebe M."/>
            <person name="Maruyama T."/>
            <person name="Minagawa J."/>
            <person name="Obokata J."/>
            <person name="Shigenobu S."/>
        </authorList>
    </citation>
    <scope>NUCLEOTIDE SEQUENCE [LARGE SCALE GENOMIC DNA]</scope>
</reference>
<name>A0AAV4CHC9_9GAST</name>
<organism evidence="1 2">
    <name type="scientific">Plakobranchus ocellatus</name>
    <dbReference type="NCBI Taxonomy" id="259542"/>
    <lineage>
        <taxon>Eukaryota</taxon>
        <taxon>Metazoa</taxon>
        <taxon>Spiralia</taxon>
        <taxon>Lophotrochozoa</taxon>
        <taxon>Mollusca</taxon>
        <taxon>Gastropoda</taxon>
        <taxon>Heterobranchia</taxon>
        <taxon>Euthyneura</taxon>
        <taxon>Panpulmonata</taxon>
        <taxon>Sacoglossa</taxon>
        <taxon>Placobranchoidea</taxon>
        <taxon>Plakobranchidae</taxon>
        <taxon>Plakobranchus</taxon>
    </lineage>
</organism>
<keyword evidence="2" id="KW-1185">Reference proteome</keyword>
<protein>
    <submittedName>
        <fullName evidence="1">Uncharacterized protein</fullName>
    </submittedName>
</protein>
<evidence type="ECO:0000313" key="2">
    <source>
        <dbReference type="Proteomes" id="UP000735302"/>
    </source>
</evidence>
<evidence type="ECO:0000313" key="1">
    <source>
        <dbReference type="EMBL" id="GFO30841.1"/>
    </source>
</evidence>
<sequence>MVAVIQSLTYSPSNLQTFFRTVASTSPPLKSGNLEPEYLRSHIIGQARRHKNETCNLFHPVCPRFHIDHCFSKVDRSVWRAEVIPIPVAAVKDHPPRQEQLNSF</sequence>
<comment type="caution">
    <text evidence="1">The sequence shown here is derived from an EMBL/GenBank/DDBJ whole genome shotgun (WGS) entry which is preliminary data.</text>
</comment>
<dbReference type="Proteomes" id="UP000735302">
    <property type="component" value="Unassembled WGS sequence"/>
</dbReference>
<gene>
    <name evidence="1" type="ORF">PoB_005734600</name>
</gene>
<dbReference type="AlphaFoldDB" id="A0AAV4CHC9"/>
<accession>A0AAV4CHC9</accession>
<proteinExistence type="predicted"/>